<accession>A0AAN7HND9</accession>
<reference evidence="1" key="1">
    <citation type="journal article" date="2023" name="Mol. Phylogenet. Evol.">
        <title>Genome-scale phylogeny and comparative genomics of the fungal order Sordariales.</title>
        <authorList>
            <person name="Hensen N."/>
            <person name="Bonometti L."/>
            <person name="Westerberg I."/>
            <person name="Brannstrom I.O."/>
            <person name="Guillou S."/>
            <person name="Cros-Aarteil S."/>
            <person name="Calhoun S."/>
            <person name="Haridas S."/>
            <person name="Kuo A."/>
            <person name="Mondo S."/>
            <person name="Pangilinan J."/>
            <person name="Riley R."/>
            <person name="LaButti K."/>
            <person name="Andreopoulos B."/>
            <person name="Lipzen A."/>
            <person name="Chen C."/>
            <person name="Yan M."/>
            <person name="Daum C."/>
            <person name="Ng V."/>
            <person name="Clum A."/>
            <person name="Steindorff A."/>
            <person name="Ohm R.A."/>
            <person name="Martin F."/>
            <person name="Silar P."/>
            <person name="Natvig D.O."/>
            <person name="Lalanne C."/>
            <person name="Gautier V."/>
            <person name="Ament-Velasquez S.L."/>
            <person name="Kruys A."/>
            <person name="Hutchinson M.I."/>
            <person name="Powell A.J."/>
            <person name="Barry K."/>
            <person name="Miller A.N."/>
            <person name="Grigoriev I.V."/>
            <person name="Debuchy R."/>
            <person name="Gladieux P."/>
            <person name="Hiltunen Thoren M."/>
            <person name="Johannesson H."/>
        </authorList>
    </citation>
    <scope>NUCLEOTIDE SEQUENCE</scope>
    <source>
        <strain evidence="1">CBS 359.72</strain>
    </source>
</reference>
<comment type="caution">
    <text evidence="1">The sequence shown here is derived from an EMBL/GenBank/DDBJ whole genome shotgun (WGS) entry which is preliminary data.</text>
</comment>
<organism evidence="1 2">
    <name type="scientific">Corynascus novoguineensis</name>
    <dbReference type="NCBI Taxonomy" id="1126955"/>
    <lineage>
        <taxon>Eukaryota</taxon>
        <taxon>Fungi</taxon>
        <taxon>Dikarya</taxon>
        <taxon>Ascomycota</taxon>
        <taxon>Pezizomycotina</taxon>
        <taxon>Sordariomycetes</taxon>
        <taxon>Sordariomycetidae</taxon>
        <taxon>Sordariales</taxon>
        <taxon>Chaetomiaceae</taxon>
        <taxon>Corynascus</taxon>
    </lineage>
</organism>
<gene>
    <name evidence="1" type="ORF">C7999DRAFT_28087</name>
</gene>
<evidence type="ECO:0000313" key="1">
    <source>
        <dbReference type="EMBL" id="KAK4251357.1"/>
    </source>
</evidence>
<dbReference type="EMBL" id="MU857606">
    <property type="protein sequence ID" value="KAK4251357.1"/>
    <property type="molecule type" value="Genomic_DNA"/>
</dbReference>
<keyword evidence="2" id="KW-1185">Reference proteome</keyword>
<sequence length="114" mass="12649">MAYSLLLVVPRTGSLSPTARNPKQPLPQPVIVDYNGAVVFELSRQGKHLSQLPALPQNPMELFWQTSFPDFLDWTPAAWNGNAKARQQWLEASFGGKAASQYAPVSGELEFSKY</sequence>
<protein>
    <submittedName>
        <fullName evidence="1">Uncharacterized protein</fullName>
    </submittedName>
</protein>
<evidence type="ECO:0000313" key="2">
    <source>
        <dbReference type="Proteomes" id="UP001303647"/>
    </source>
</evidence>
<name>A0AAN7HND9_9PEZI</name>
<dbReference type="AlphaFoldDB" id="A0AAN7HND9"/>
<reference evidence="1" key="2">
    <citation type="submission" date="2023-05" db="EMBL/GenBank/DDBJ databases">
        <authorList>
            <consortium name="Lawrence Berkeley National Laboratory"/>
            <person name="Steindorff A."/>
            <person name="Hensen N."/>
            <person name="Bonometti L."/>
            <person name="Westerberg I."/>
            <person name="Brannstrom I.O."/>
            <person name="Guillou S."/>
            <person name="Cros-Aarteil S."/>
            <person name="Calhoun S."/>
            <person name="Haridas S."/>
            <person name="Kuo A."/>
            <person name="Mondo S."/>
            <person name="Pangilinan J."/>
            <person name="Riley R."/>
            <person name="Labutti K."/>
            <person name="Andreopoulos B."/>
            <person name="Lipzen A."/>
            <person name="Chen C."/>
            <person name="Yanf M."/>
            <person name="Daum C."/>
            <person name="Ng V."/>
            <person name="Clum A."/>
            <person name="Ohm R."/>
            <person name="Martin F."/>
            <person name="Silar P."/>
            <person name="Natvig D."/>
            <person name="Lalanne C."/>
            <person name="Gautier V."/>
            <person name="Ament-Velasquez S.L."/>
            <person name="Kruys A."/>
            <person name="Hutchinson M.I."/>
            <person name="Powell A.J."/>
            <person name="Barry K."/>
            <person name="Miller A.N."/>
            <person name="Grigoriev I.V."/>
            <person name="Debuchy R."/>
            <person name="Gladieux P."/>
            <person name="Thoren M.H."/>
            <person name="Johannesson H."/>
        </authorList>
    </citation>
    <scope>NUCLEOTIDE SEQUENCE</scope>
    <source>
        <strain evidence="1">CBS 359.72</strain>
    </source>
</reference>
<dbReference type="Proteomes" id="UP001303647">
    <property type="component" value="Unassembled WGS sequence"/>
</dbReference>
<proteinExistence type="predicted"/>